<organism evidence="2 3">
    <name type="scientific">Methylorubrum extorquens</name>
    <name type="common">Methylobacterium dichloromethanicum</name>
    <name type="synonym">Methylobacterium extorquens</name>
    <dbReference type="NCBI Taxonomy" id="408"/>
    <lineage>
        <taxon>Bacteria</taxon>
        <taxon>Pseudomonadati</taxon>
        <taxon>Pseudomonadota</taxon>
        <taxon>Alphaproteobacteria</taxon>
        <taxon>Hyphomicrobiales</taxon>
        <taxon>Methylobacteriaceae</taxon>
        <taxon>Methylorubrum</taxon>
    </lineage>
</organism>
<evidence type="ECO:0000313" key="2">
    <source>
        <dbReference type="EMBL" id="OHV16169.1"/>
    </source>
</evidence>
<protein>
    <submittedName>
        <fullName evidence="2">Uncharacterized protein</fullName>
    </submittedName>
</protein>
<dbReference type="Proteomes" id="UP000180215">
    <property type="component" value="Unassembled WGS sequence"/>
</dbReference>
<comment type="caution">
    <text evidence="2">The sequence shown here is derived from an EMBL/GenBank/DDBJ whole genome shotgun (WGS) entry which is preliminary data.</text>
</comment>
<evidence type="ECO:0000313" key="3">
    <source>
        <dbReference type="Proteomes" id="UP000180215"/>
    </source>
</evidence>
<feature type="region of interest" description="Disordered" evidence="1">
    <location>
        <begin position="139"/>
        <end position="161"/>
    </location>
</feature>
<dbReference type="AlphaFoldDB" id="A0A1S1P4K9"/>
<dbReference type="EMBL" id="MNAO01000156">
    <property type="protein sequence ID" value="OHV16169.1"/>
    <property type="molecule type" value="Genomic_DNA"/>
</dbReference>
<reference evidence="2 3" key="1">
    <citation type="submission" date="2016-10" db="EMBL/GenBank/DDBJ databases">
        <title>Draft genome sequence of Methylobacterium extorquens CP3, a seed endophyte of Crotalaria pumila with plant growth-promoting and metal tolerance properties.</title>
        <authorList>
            <person name="Sanchez-Lopez A.S."/>
            <person name="Van Hamme J.D."/>
            <person name="Thijs S."/>
            <person name="Mcammond B.M."/>
            <person name="Stevens V."/>
            <person name="Gonzalez-Chavez M.D.C."/>
            <person name="Vangronsveld J."/>
        </authorList>
    </citation>
    <scope>NUCLEOTIDE SEQUENCE [LARGE SCALE GENOMIC DNA]</scope>
    <source>
        <strain evidence="2 3">CP3</strain>
    </source>
</reference>
<sequence>MDVAEGEPALLPGGLPQAGQDAGLVVEEVKSVVADHEIDRRLGNRPMRRRRVETDELRLFADHPVTGHPKLGEDHVRARDLHAPALQFTQVMADAAGKLERTDRVVPVRLQQAQARQEGRVGPAVDEVVADAAPAEPVHGLPQGGARALPNQPAQGLRVGRRTGPPIVLIGQQEDERVLPPIGLKMIERCRDEAVAAGAKIGNAIDDRPAGSGFGVAQGMRAVGLEPVAGLRREEIEGDHEPGFCRTARDVTGCAYRSERDPGKP</sequence>
<gene>
    <name evidence="2" type="ORF">BK022_13920</name>
</gene>
<name>A0A1S1P4K9_METEX</name>
<proteinExistence type="predicted"/>
<accession>A0A1S1P4K9</accession>
<evidence type="ECO:0000256" key="1">
    <source>
        <dbReference type="SAM" id="MobiDB-lite"/>
    </source>
</evidence>